<reference evidence="3 4" key="1">
    <citation type="submission" date="2017-02" db="EMBL/GenBank/DDBJ databases">
        <authorList>
            <person name="Peterson S.W."/>
        </authorList>
    </citation>
    <scope>NUCLEOTIDE SEQUENCE [LARGE SCALE GENOMIC DNA]</scope>
    <source>
        <strain evidence="3 4">DSM 25262</strain>
    </source>
</reference>
<dbReference type="InterPro" id="IPR001173">
    <property type="entry name" value="Glyco_trans_2-like"/>
</dbReference>
<evidence type="ECO:0000313" key="3">
    <source>
        <dbReference type="EMBL" id="SKC65896.1"/>
    </source>
</evidence>
<feature type="domain" description="Glycosyltransferase 2-like" evidence="2">
    <location>
        <begin position="10"/>
        <end position="187"/>
    </location>
</feature>
<dbReference type="PANTHER" id="PTHR22916:SF3">
    <property type="entry name" value="UDP-GLCNAC:BETAGAL BETA-1,3-N-ACETYLGLUCOSAMINYLTRANSFERASE-LIKE PROTEIN 1"/>
    <property type="match status" value="1"/>
</dbReference>
<dbReference type="STRING" id="688867.SAMN05660236_2473"/>
<accession>A0A1T5KQ52</accession>
<keyword evidence="1" id="KW-1133">Transmembrane helix</keyword>
<dbReference type="RefSeq" id="WP_079686925.1">
    <property type="nucleotide sequence ID" value="NZ_FUZU01000001.1"/>
</dbReference>
<dbReference type="InterPro" id="IPR029044">
    <property type="entry name" value="Nucleotide-diphossugar_trans"/>
</dbReference>
<protein>
    <submittedName>
        <fullName evidence="3">Glycosyl transferase family 2</fullName>
    </submittedName>
</protein>
<dbReference type="OrthoDB" id="9815829at2"/>
<dbReference type="SUPFAM" id="SSF53448">
    <property type="entry name" value="Nucleotide-diphospho-sugar transferases"/>
    <property type="match status" value="1"/>
</dbReference>
<dbReference type="AlphaFoldDB" id="A0A1T5KQ52"/>
<dbReference type="PANTHER" id="PTHR22916">
    <property type="entry name" value="GLYCOSYLTRANSFERASE"/>
    <property type="match status" value="1"/>
</dbReference>
<gene>
    <name evidence="3" type="ORF">SAMN05660236_2473</name>
</gene>
<dbReference type="EMBL" id="FUZU01000001">
    <property type="protein sequence ID" value="SKC65896.1"/>
    <property type="molecule type" value="Genomic_DNA"/>
</dbReference>
<dbReference type="CDD" id="cd00761">
    <property type="entry name" value="Glyco_tranf_GTA_type"/>
    <property type="match status" value="1"/>
</dbReference>
<organism evidence="3 4">
    <name type="scientific">Ohtaekwangia koreensis</name>
    <dbReference type="NCBI Taxonomy" id="688867"/>
    <lineage>
        <taxon>Bacteria</taxon>
        <taxon>Pseudomonadati</taxon>
        <taxon>Bacteroidota</taxon>
        <taxon>Cytophagia</taxon>
        <taxon>Cytophagales</taxon>
        <taxon>Fulvivirgaceae</taxon>
        <taxon>Ohtaekwangia</taxon>
    </lineage>
</organism>
<name>A0A1T5KQ52_9BACT</name>
<dbReference type="Proteomes" id="UP000190961">
    <property type="component" value="Unassembled WGS sequence"/>
</dbReference>
<keyword evidence="4" id="KW-1185">Reference proteome</keyword>
<dbReference type="Gene3D" id="3.90.550.10">
    <property type="entry name" value="Spore Coat Polysaccharide Biosynthesis Protein SpsA, Chain A"/>
    <property type="match status" value="1"/>
</dbReference>
<dbReference type="GO" id="GO:0016758">
    <property type="term" value="F:hexosyltransferase activity"/>
    <property type="evidence" value="ECO:0007669"/>
    <property type="project" value="UniProtKB-ARBA"/>
</dbReference>
<evidence type="ECO:0000313" key="4">
    <source>
        <dbReference type="Proteomes" id="UP000190961"/>
    </source>
</evidence>
<proteinExistence type="predicted"/>
<dbReference type="Pfam" id="PF00535">
    <property type="entry name" value="Glycos_transf_2"/>
    <property type="match status" value="1"/>
</dbReference>
<feature type="transmembrane region" description="Helical" evidence="1">
    <location>
        <begin position="278"/>
        <end position="294"/>
    </location>
</feature>
<keyword evidence="1" id="KW-0812">Transmembrane</keyword>
<keyword evidence="3" id="KW-0808">Transferase</keyword>
<sequence length="308" mass="35869">MDASKTPMVSVITCFYKEEKFLEETIQSVVSQSYTHWELILVDDGSPDSSPDIALRYVKAYPDKIIYLQHKNHANKGVCKSRNLGIAHARGEYIAYLDADDVWLANKLENQLTLFDKHPQATVLMEASLYWYSWQGNNHQDVVIEIGAAQNQLYIPPTLMLQLYPLGPGAAPCPSGMMVRRNVHDHILFVEDFIGDTAVYEDQAFLAQIYLNENVYISSAHNNLYRQRPASQVFNVHQDGRYHSVRQYYLEWLKRYLDQYPERDKRIDKLLKKALMPYYYPFTFAVLYTLPSKIKNKVRRVMKRVLNS</sequence>
<evidence type="ECO:0000259" key="2">
    <source>
        <dbReference type="Pfam" id="PF00535"/>
    </source>
</evidence>
<keyword evidence="1" id="KW-0472">Membrane</keyword>
<evidence type="ECO:0000256" key="1">
    <source>
        <dbReference type="SAM" id="Phobius"/>
    </source>
</evidence>